<reference evidence="1 2" key="1">
    <citation type="journal article" date="2016" name="Nat. Commun.">
        <title>Thousands of microbial genomes shed light on interconnected biogeochemical processes in an aquifer system.</title>
        <authorList>
            <person name="Anantharaman K."/>
            <person name="Brown C.T."/>
            <person name="Hug L.A."/>
            <person name="Sharon I."/>
            <person name="Castelle C.J."/>
            <person name="Probst A.J."/>
            <person name="Thomas B.C."/>
            <person name="Singh A."/>
            <person name="Wilkins M.J."/>
            <person name="Karaoz U."/>
            <person name="Brodie E.L."/>
            <person name="Williams K.H."/>
            <person name="Hubbard S.S."/>
            <person name="Banfield J.F."/>
        </authorList>
    </citation>
    <scope>NUCLEOTIDE SEQUENCE [LARGE SCALE GENOMIC DNA]</scope>
</reference>
<evidence type="ECO:0000313" key="2">
    <source>
        <dbReference type="Proteomes" id="UP000176431"/>
    </source>
</evidence>
<dbReference type="EMBL" id="MEYK01000028">
    <property type="protein sequence ID" value="OGD24974.1"/>
    <property type="molecule type" value="Genomic_DNA"/>
</dbReference>
<organism evidence="1 2">
    <name type="scientific">Candidatus Azambacteria bacterium RIFCSPHIGHO2_01_FULL_40_24</name>
    <dbReference type="NCBI Taxonomy" id="1797301"/>
    <lineage>
        <taxon>Bacteria</taxon>
        <taxon>Candidatus Azamiibacteriota</taxon>
    </lineage>
</organism>
<dbReference type="Proteomes" id="UP000176431">
    <property type="component" value="Unassembled WGS sequence"/>
</dbReference>
<dbReference type="Pfam" id="PF09846">
    <property type="entry name" value="OapB"/>
    <property type="match status" value="1"/>
</dbReference>
<protein>
    <recommendedName>
        <fullName evidence="3">DUF2073 domain-containing protein</fullName>
    </recommendedName>
</protein>
<name>A0A1F5B329_9BACT</name>
<dbReference type="InterPro" id="IPR012017">
    <property type="entry name" value="OapB-like"/>
</dbReference>
<accession>A0A1F5B329</accession>
<evidence type="ECO:0008006" key="3">
    <source>
        <dbReference type="Google" id="ProtNLM"/>
    </source>
</evidence>
<sequence length="128" mass="15000">MVTFHFVPYHEIEDLNSTRRINKLMGIIKQDKIVVLEGQLQKEEEAILIESTMNDINDEFKGIELAVIYPEKQRMDTMKRLRLDIARFLVGNRQGFTIVGPASIVKKVRQNPSSIELFTQEARKRRKR</sequence>
<evidence type="ECO:0000313" key="1">
    <source>
        <dbReference type="EMBL" id="OGD24974.1"/>
    </source>
</evidence>
<gene>
    <name evidence="1" type="ORF">A2819_01610</name>
</gene>
<comment type="caution">
    <text evidence="1">The sequence shown here is derived from an EMBL/GenBank/DDBJ whole genome shotgun (WGS) entry which is preliminary data.</text>
</comment>
<dbReference type="AlphaFoldDB" id="A0A1F5B329"/>
<proteinExistence type="predicted"/>